<keyword evidence="2 4" id="KW-0539">Nucleus</keyword>
<feature type="compositionally biased region" description="Polar residues" evidence="5">
    <location>
        <begin position="688"/>
        <end position="705"/>
    </location>
</feature>
<comment type="function">
    <text evidence="4">Component of the cleavage factor IA (CFIA) complex, which is involved in the endonucleolytic cleavage during polyadenylation-dependent pre-mRNA 3'-end formation.</text>
</comment>
<feature type="compositionally biased region" description="Low complexity" evidence="5">
    <location>
        <begin position="400"/>
        <end position="410"/>
    </location>
</feature>
<dbReference type="AlphaFoldDB" id="A0A1E4SEZ6"/>
<sequence>MPSNMFIQQDKKKRLTLDVIGQLEDDLELNPLDYVKWNKLIRQVLNKDKEEQVRSVFTKYLSIFKFDSSQWCNYINYELSRGEFKKVESLFQESFPITDSVELCRLYVSYVRRVNDVITGGERARGIVIQAFEFAVNKVGLDIASGDLWNDYLDFLKTWTPSASWELQQKVDLIRKVYKKFLVVPTEGIEKSWQEYTKWENEVNPSTSNKFISEKSAEFMVARSWNTEWHNITEKKLKREINPNSFNSNDNSGPLRKQLDLYLKWIELEKKNNLDIKDNSQLEKRILYAYRQSTFSLPFVPELWFKFSKFWLQNNEEANINTSIEILSQGTTFNPRSMLISFQLAELYEKDGNFEKAKETYLNLISHLSIPYKMYTDRIEAIESRVFPKKQQSVVEDESTPPTELLTEAEPTPEPTKKIENDDDDDDDEDQKIVYFTRDEQNQIARLQKFQEEYAKQITLGYIRLMISSKRSKGMKESRLIFKQSRSSFPAIGYEFYVENALLEHYSDNKKVALKIFDLAFKMKAFSTNGKFLSAYLEYLINSNDVDNIRKLLQSSDTNISKEIASLEESLLLPDVPEHIKESRNKQIRVLKLYLKKLLKRYIGYSSNYLSLDVASSFANKYEQLFPDEDPIALFSDRYRLSGKNLIRKFELDDADDSSDDEGEEEDARRSKRRRVSKKQAQVAFNEPSAQEAANKSNGSLSNGQEDAKEPLVGKTLVTLMTALPNASYFGHASESVFNSEKLVQLLANLPNVPID</sequence>
<dbReference type="Pfam" id="PF05843">
    <property type="entry name" value="Suf"/>
    <property type="match status" value="1"/>
</dbReference>
<dbReference type="InterPro" id="IPR011990">
    <property type="entry name" value="TPR-like_helical_dom_sf"/>
</dbReference>
<evidence type="ECO:0000259" key="6">
    <source>
        <dbReference type="Pfam" id="PF05843"/>
    </source>
</evidence>
<evidence type="ECO:0000256" key="3">
    <source>
        <dbReference type="ARBA" id="ARBA00026188"/>
    </source>
</evidence>
<accession>A0A1E4SEZ6</accession>
<reference evidence="8" key="1">
    <citation type="submission" date="2016-05" db="EMBL/GenBank/DDBJ databases">
        <title>Comparative genomics of biotechnologically important yeasts.</title>
        <authorList>
            <consortium name="DOE Joint Genome Institute"/>
            <person name="Riley R."/>
            <person name="Haridas S."/>
            <person name="Wolfe K.H."/>
            <person name="Lopes M.R."/>
            <person name="Hittinger C.T."/>
            <person name="Goker M."/>
            <person name="Salamov A."/>
            <person name="Wisecaver J."/>
            <person name="Long T.M."/>
            <person name="Aerts A.L."/>
            <person name="Barry K."/>
            <person name="Choi C."/>
            <person name="Clum A."/>
            <person name="Coughlan A.Y."/>
            <person name="Deshpande S."/>
            <person name="Douglass A.P."/>
            <person name="Hanson S.J."/>
            <person name="Klenk H.-P."/>
            <person name="Labutti K."/>
            <person name="Lapidus A."/>
            <person name="Lindquist E."/>
            <person name="Lipzen A."/>
            <person name="Meier-Kolthoff J.P."/>
            <person name="Ohm R.A."/>
            <person name="Otillar R.P."/>
            <person name="Pangilinan J."/>
            <person name="Peng Y."/>
            <person name="Rokas A."/>
            <person name="Rosa C.A."/>
            <person name="Scheuner C."/>
            <person name="Sibirny A.A."/>
            <person name="Slot J.C."/>
            <person name="Stielow J.B."/>
            <person name="Sun H."/>
            <person name="Kurtzman C.P."/>
            <person name="Blackwell M."/>
            <person name="Grigoriev I.V."/>
            <person name="Jeffries T.W."/>
        </authorList>
    </citation>
    <scope>NUCLEOTIDE SEQUENCE [LARGE SCALE GENOMIC DNA]</scope>
    <source>
        <strain evidence="8">NRRL Y-17324</strain>
    </source>
</reference>
<dbReference type="InterPro" id="IPR008847">
    <property type="entry name" value="Suf"/>
</dbReference>
<dbReference type="OrthoDB" id="26282at2759"/>
<evidence type="ECO:0000256" key="5">
    <source>
        <dbReference type="SAM" id="MobiDB-lite"/>
    </source>
</evidence>
<protein>
    <recommendedName>
        <fullName evidence="3 4">mRNA 3'-end-processing protein RNA14</fullName>
    </recommendedName>
</protein>
<dbReference type="Proteomes" id="UP000094285">
    <property type="component" value="Unassembled WGS sequence"/>
</dbReference>
<organism evidence="7 8">
    <name type="scientific">Suhomyces tanzawaensis NRRL Y-17324</name>
    <dbReference type="NCBI Taxonomy" id="984487"/>
    <lineage>
        <taxon>Eukaryota</taxon>
        <taxon>Fungi</taxon>
        <taxon>Dikarya</taxon>
        <taxon>Ascomycota</taxon>
        <taxon>Saccharomycotina</taxon>
        <taxon>Pichiomycetes</taxon>
        <taxon>Debaryomycetaceae</taxon>
        <taxon>Suhomyces</taxon>
    </lineage>
</organism>
<evidence type="ECO:0000256" key="4">
    <source>
        <dbReference type="RuleBase" id="RU369035"/>
    </source>
</evidence>
<dbReference type="GO" id="GO:0005737">
    <property type="term" value="C:cytoplasm"/>
    <property type="evidence" value="ECO:0007669"/>
    <property type="project" value="UniProtKB-SubCell"/>
</dbReference>
<dbReference type="PANTHER" id="PTHR19980:SF0">
    <property type="entry name" value="CLEAVAGE STIMULATION FACTOR SUBUNIT 3"/>
    <property type="match status" value="1"/>
</dbReference>
<dbReference type="PANTHER" id="PTHR19980">
    <property type="entry name" value="RNA CLEAVAGE STIMULATION FACTOR"/>
    <property type="match status" value="1"/>
</dbReference>
<dbReference type="GO" id="GO:0005634">
    <property type="term" value="C:nucleus"/>
    <property type="evidence" value="ECO:0007669"/>
    <property type="project" value="UniProtKB-SubCell"/>
</dbReference>
<dbReference type="GO" id="GO:0180010">
    <property type="term" value="P:co-transcriptional mRNA 3'-end processing, cleavage and polyadenylation pathway"/>
    <property type="evidence" value="ECO:0007669"/>
    <property type="project" value="UniProtKB-UniRule"/>
</dbReference>
<comment type="subcellular location">
    <subcellularLocation>
        <location evidence="4">Nucleus</location>
    </subcellularLocation>
    <subcellularLocation>
        <location evidence="4">Cytoplasm</location>
    </subcellularLocation>
    <text evidence="4">Nucleus and/or cytoplasm.</text>
</comment>
<dbReference type="RefSeq" id="XP_020063216.1">
    <property type="nucleotide sequence ID" value="XM_020207974.1"/>
</dbReference>
<keyword evidence="1" id="KW-0677">Repeat</keyword>
<name>A0A1E4SEZ6_9ASCO</name>
<evidence type="ECO:0000313" key="8">
    <source>
        <dbReference type="Proteomes" id="UP000094285"/>
    </source>
</evidence>
<dbReference type="SUPFAM" id="SSF48452">
    <property type="entry name" value="TPR-like"/>
    <property type="match status" value="2"/>
</dbReference>
<keyword evidence="4" id="KW-0507">mRNA processing</keyword>
<dbReference type="GeneID" id="30982111"/>
<feature type="domain" description="Suppressor of forked" evidence="6">
    <location>
        <begin position="19"/>
        <end position="652"/>
    </location>
</feature>
<dbReference type="Gene3D" id="1.25.40.1040">
    <property type="match status" value="2"/>
</dbReference>
<feature type="compositionally biased region" description="Acidic residues" evidence="5">
    <location>
        <begin position="653"/>
        <end position="666"/>
    </location>
</feature>
<feature type="region of interest" description="Disordered" evidence="5">
    <location>
        <begin position="390"/>
        <end position="429"/>
    </location>
</feature>
<gene>
    <name evidence="7" type="ORF">CANTADRAFT_27034</name>
</gene>
<dbReference type="SMART" id="SM00386">
    <property type="entry name" value="HAT"/>
    <property type="match status" value="5"/>
</dbReference>
<dbReference type="GO" id="GO:0003729">
    <property type="term" value="F:mRNA binding"/>
    <property type="evidence" value="ECO:0007669"/>
    <property type="project" value="TreeGrafter"/>
</dbReference>
<keyword evidence="8" id="KW-1185">Reference proteome</keyword>
<dbReference type="InterPro" id="IPR003107">
    <property type="entry name" value="HAT"/>
</dbReference>
<keyword evidence="4" id="KW-0963">Cytoplasm</keyword>
<feature type="region of interest" description="Disordered" evidence="5">
    <location>
        <begin position="653"/>
        <end position="708"/>
    </location>
</feature>
<dbReference type="STRING" id="984487.A0A1E4SEZ6"/>
<evidence type="ECO:0000256" key="2">
    <source>
        <dbReference type="ARBA" id="ARBA00023242"/>
    </source>
</evidence>
<dbReference type="InterPro" id="IPR045243">
    <property type="entry name" value="Rna14-like"/>
</dbReference>
<evidence type="ECO:0000313" key="7">
    <source>
        <dbReference type="EMBL" id="ODV78094.1"/>
    </source>
</evidence>
<dbReference type="EMBL" id="KV453914">
    <property type="protein sequence ID" value="ODV78094.1"/>
    <property type="molecule type" value="Genomic_DNA"/>
</dbReference>
<evidence type="ECO:0000256" key="1">
    <source>
        <dbReference type="ARBA" id="ARBA00022737"/>
    </source>
</evidence>
<proteinExistence type="predicted"/>